<keyword evidence="3 10" id="KW-0645">Protease</keyword>
<dbReference type="PANTHER" id="PTHR33209">
    <property type="entry name" value="PROTEASE 4"/>
    <property type="match status" value="1"/>
</dbReference>
<gene>
    <name evidence="10" type="primary">sppA</name>
    <name evidence="10" type="ORF">ERCILAFE3058_020</name>
</gene>
<dbReference type="GO" id="GO:0008236">
    <property type="term" value="F:serine-type peptidase activity"/>
    <property type="evidence" value="ECO:0007669"/>
    <property type="project" value="UniProtKB-KW"/>
</dbReference>
<dbReference type="RefSeq" id="WP_157989482.1">
    <property type="nucleotide sequence ID" value="NZ_LR217720.1"/>
</dbReference>
<name>A0A451DC30_9GAMM</name>
<dbReference type="CDD" id="cd07023">
    <property type="entry name" value="S49_Sppa_N_C"/>
    <property type="match status" value="1"/>
</dbReference>
<evidence type="ECO:0000256" key="2">
    <source>
        <dbReference type="ARBA" id="ARBA00008683"/>
    </source>
</evidence>
<dbReference type="AlphaFoldDB" id="A0A451DC30"/>
<dbReference type="EMBL" id="LR217720">
    <property type="protein sequence ID" value="VFP83907.1"/>
    <property type="molecule type" value="Genomic_DNA"/>
</dbReference>
<keyword evidence="6 8" id="KW-0472">Membrane</keyword>
<evidence type="ECO:0000256" key="4">
    <source>
        <dbReference type="ARBA" id="ARBA00022801"/>
    </source>
</evidence>
<dbReference type="InterPro" id="IPR002142">
    <property type="entry name" value="Peptidase_S49"/>
</dbReference>
<comment type="subcellular location">
    <subcellularLocation>
        <location evidence="1">Membrane</location>
    </subcellularLocation>
</comment>
<feature type="active site" description="Nucleophile" evidence="7">
    <location>
        <position position="409"/>
    </location>
</feature>
<comment type="similarity">
    <text evidence="2">Belongs to the peptidase S49 family.</text>
</comment>
<evidence type="ECO:0000313" key="11">
    <source>
        <dbReference type="Proteomes" id="UP000294418"/>
    </source>
</evidence>
<evidence type="ECO:0000256" key="8">
    <source>
        <dbReference type="SAM" id="Phobius"/>
    </source>
</evidence>
<dbReference type="Pfam" id="PF01343">
    <property type="entry name" value="Peptidase_S49"/>
    <property type="match status" value="2"/>
</dbReference>
<feature type="domain" description="Peptidase S49" evidence="9">
    <location>
        <begin position="393"/>
        <end position="541"/>
    </location>
</feature>
<dbReference type="InterPro" id="IPR004635">
    <property type="entry name" value="Pept_S49_SppA"/>
</dbReference>
<evidence type="ECO:0000313" key="10">
    <source>
        <dbReference type="EMBL" id="VFP83907.1"/>
    </source>
</evidence>
<evidence type="ECO:0000259" key="9">
    <source>
        <dbReference type="Pfam" id="PF01343"/>
    </source>
</evidence>
<dbReference type="PANTHER" id="PTHR33209:SF1">
    <property type="entry name" value="PEPTIDASE S49 DOMAIN-CONTAINING PROTEIN"/>
    <property type="match status" value="1"/>
</dbReference>
<evidence type="ECO:0000256" key="7">
    <source>
        <dbReference type="PIRSR" id="PIRSR001217-1"/>
    </source>
</evidence>
<feature type="domain" description="Peptidase S49" evidence="9">
    <location>
        <begin position="142"/>
        <end position="287"/>
    </location>
</feature>
<dbReference type="Gene3D" id="3.90.226.10">
    <property type="entry name" value="2-enoyl-CoA Hydratase, Chain A, domain 1"/>
    <property type="match status" value="3"/>
</dbReference>
<dbReference type="GO" id="GO:0006465">
    <property type="term" value="P:signal peptide processing"/>
    <property type="evidence" value="ECO:0007669"/>
    <property type="project" value="InterPro"/>
</dbReference>
<keyword evidence="8" id="KW-0812">Transmembrane</keyword>
<dbReference type="OrthoDB" id="9764363at2"/>
<evidence type="ECO:0000256" key="5">
    <source>
        <dbReference type="ARBA" id="ARBA00022825"/>
    </source>
</evidence>
<dbReference type="InterPro" id="IPR047272">
    <property type="entry name" value="S49_SppA_C"/>
</dbReference>
<dbReference type="Proteomes" id="UP000294418">
    <property type="component" value="Chromosome"/>
</dbReference>
<feature type="transmembrane region" description="Helical" evidence="8">
    <location>
        <begin position="21"/>
        <end position="43"/>
    </location>
</feature>
<dbReference type="NCBIfam" id="TIGR00706">
    <property type="entry name" value="SppA_dom"/>
    <property type="match status" value="1"/>
</dbReference>
<dbReference type="Gene3D" id="6.20.330.10">
    <property type="match status" value="1"/>
</dbReference>
<sequence>MHVLWQVIITILSGVWRGLTLVRQCIVNLLFILLVVIGVFIWFQNDKINLVGEKHKGALIINLHGKIVDQPANNYNFFNQFSHQLLGCRSESAKENALFHIVHIIRQAKNDDNITGIVLDLRHFIGGDQPSLEYVGKALQEFRHCGKPIFAIGVNYSQGQYYLASFANKIYLSPQGKVDLQGFSINSMYYKTLLNKLKVSSYVFRVGAYKSAVEPFLRDNMSQEARDSSSQVVGELWRNYLQTIAQNRNISTTQIFPGEKNIIAKLQELHGDAAQYAKESGLVDELASPALAEKDLVHIFGWNEHTKNYNSIMMYDYKLNDRHGMENIGVIVVSGAITDSEQNQGHISCETTALEIRSARLDPAIKAIILRVNSPGGSVTASEIIRSELEAVRAAGKPIVVSMGGMAASGGYWISTPANYIIANKNTLTGSIGIFGVIHTVENSLDAIGVHADGVKTSNLSDIIMTKPLSEDAQKIMELSINHSYQTFIRLVAQARHKTFSDVEEVAQGRVWMGRDAKSHGLVDDLGDFDDAISKAVELSHIHVPHLKWYQDTPCMLDAFFDQLSGTTHNDLRSRVMQTWLPRPILDFLSDIIKQPGVMEENVLDPNHRYALCLSCSDIR</sequence>
<evidence type="ECO:0000256" key="3">
    <source>
        <dbReference type="ARBA" id="ARBA00022670"/>
    </source>
</evidence>
<proteinExistence type="inferred from homology"/>
<accession>A0A451DC30</accession>
<keyword evidence="8" id="KW-1133">Transmembrane helix</keyword>
<evidence type="ECO:0000256" key="6">
    <source>
        <dbReference type="ARBA" id="ARBA00023136"/>
    </source>
</evidence>
<dbReference type="CDD" id="cd07018">
    <property type="entry name" value="S49_SppA_67K_type"/>
    <property type="match status" value="1"/>
</dbReference>
<dbReference type="GO" id="GO:0016020">
    <property type="term" value="C:membrane"/>
    <property type="evidence" value="ECO:0007669"/>
    <property type="project" value="UniProtKB-SubCell"/>
</dbReference>
<dbReference type="NCBIfam" id="TIGR00705">
    <property type="entry name" value="SppA_67K"/>
    <property type="match status" value="1"/>
</dbReference>
<reference evidence="10 11" key="1">
    <citation type="submission" date="2019-02" db="EMBL/GenBank/DDBJ databases">
        <authorList>
            <person name="Manzano-Marin A."/>
            <person name="Manzano-Marin A."/>
        </authorList>
    </citation>
    <scope>NUCLEOTIDE SEQUENCE [LARGE SCALE GENOMIC DNA]</scope>
    <source>
        <strain evidence="10 11">ErCilaricifoliae</strain>
    </source>
</reference>
<organism evidence="10 11">
    <name type="scientific">Candidatus Erwinia haradaeae</name>
    <dbReference type="NCBI Taxonomy" id="1922217"/>
    <lineage>
        <taxon>Bacteria</taxon>
        <taxon>Pseudomonadati</taxon>
        <taxon>Pseudomonadota</taxon>
        <taxon>Gammaproteobacteria</taxon>
        <taxon>Enterobacterales</taxon>
        <taxon>Erwiniaceae</taxon>
        <taxon>Erwinia</taxon>
    </lineage>
</organism>
<dbReference type="EC" id="3.4.21.-" evidence="10"/>
<feature type="active site" description="Proton donor/acceptor" evidence="7">
    <location>
        <position position="210"/>
    </location>
</feature>
<dbReference type="PIRSF" id="PIRSF001217">
    <property type="entry name" value="Protease_4_SppA"/>
    <property type="match status" value="1"/>
</dbReference>
<dbReference type="InterPro" id="IPR004634">
    <property type="entry name" value="Pept_S49_pIV"/>
</dbReference>
<protein>
    <submittedName>
        <fullName evidence="10">Protease 4</fullName>
        <ecNumber evidence="10">3.4.21.-</ecNumber>
    </submittedName>
</protein>
<dbReference type="InterPro" id="IPR029045">
    <property type="entry name" value="ClpP/crotonase-like_dom_sf"/>
</dbReference>
<dbReference type="InterPro" id="IPR047217">
    <property type="entry name" value="S49_SppA_67K_type_N"/>
</dbReference>
<keyword evidence="5" id="KW-0720">Serine protease</keyword>
<dbReference type="SUPFAM" id="SSF52096">
    <property type="entry name" value="ClpP/crotonase"/>
    <property type="match status" value="2"/>
</dbReference>
<dbReference type="NCBIfam" id="NF008195">
    <property type="entry name" value="PRK10949.1"/>
    <property type="match status" value="1"/>
</dbReference>
<evidence type="ECO:0000256" key="1">
    <source>
        <dbReference type="ARBA" id="ARBA00004370"/>
    </source>
</evidence>
<keyword evidence="4 10" id="KW-0378">Hydrolase</keyword>